<organism evidence="2 3">
    <name type="scientific">Lutibacter flavus</name>
    <dbReference type="NCBI Taxonomy" id="691689"/>
    <lineage>
        <taxon>Bacteria</taxon>
        <taxon>Pseudomonadati</taxon>
        <taxon>Bacteroidota</taxon>
        <taxon>Flavobacteriia</taxon>
        <taxon>Flavobacteriales</taxon>
        <taxon>Flavobacteriaceae</taxon>
        <taxon>Lutibacter</taxon>
    </lineage>
</organism>
<dbReference type="PANTHER" id="PTHR34585:SF22">
    <property type="entry name" value="HELIX-TURN-HELIX DOMAIN-CONTAINING PROTEIN"/>
    <property type="match status" value="1"/>
</dbReference>
<dbReference type="SUPFAM" id="SSF46955">
    <property type="entry name" value="Putative DNA-binding domain"/>
    <property type="match status" value="1"/>
</dbReference>
<sequence>MPTQIITTDDLREFKIELLEEFKKLLENTNSTRVKKYLKSSELMELLKISPGTCQTLRINGTLPYTIIGGIIFYDAEEIEKVMKENSIHNKF</sequence>
<dbReference type="EMBL" id="FZNX01000007">
    <property type="protein sequence ID" value="SNR84166.1"/>
    <property type="molecule type" value="Genomic_DNA"/>
</dbReference>
<dbReference type="RefSeq" id="WP_089379655.1">
    <property type="nucleotide sequence ID" value="NZ_FZNX01000007.1"/>
</dbReference>
<proteinExistence type="predicted"/>
<dbReference type="OrthoDB" id="1524679at2"/>
<gene>
    <name evidence="2" type="ORF">SAMN04488111_3409</name>
</gene>
<accession>A0A238ZL46</accession>
<evidence type="ECO:0000313" key="3">
    <source>
        <dbReference type="Proteomes" id="UP000198412"/>
    </source>
</evidence>
<evidence type="ECO:0000259" key="1">
    <source>
        <dbReference type="Pfam" id="PF12728"/>
    </source>
</evidence>
<dbReference type="InterPro" id="IPR041657">
    <property type="entry name" value="HTH_17"/>
</dbReference>
<dbReference type="Proteomes" id="UP000198412">
    <property type="component" value="Unassembled WGS sequence"/>
</dbReference>
<reference evidence="3" key="1">
    <citation type="submission" date="2017-06" db="EMBL/GenBank/DDBJ databases">
        <authorList>
            <person name="Varghese N."/>
            <person name="Submissions S."/>
        </authorList>
    </citation>
    <scope>NUCLEOTIDE SEQUENCE [LARGE SCALE GENOMIC DNA]</scope>
    <source>
        <strain evidence="3">DSM 27993</strain>
    </source>
</reference>
<dbReference type="InterPro" id="IPR009061">
    <property type="entry name" value="DNA-bd_dom_put_sf"/>
</dbReference>
<dbReference type="Pfam" id="PF12728">
    <property type="entry name" value="HTH_17"/>
    <property type="match status" value="1"/>
</dbReference>
<feature type="domain" description="Helix-turn-helix" evidence="1">
    <location>
        <begin position="37"/>
        <end position="86"/>
    </location>
</feature>
<keyword evidence="3" id="KW-1185">Reference proteome</keyword>
<protein>
    <recommendedName>
        <fullName evidence="1">Helix-turn-helix domain-containing protein</fullName>
    </recommendedName>
</protein>
<dbReference type="AlphaFoldDB" id="A0A238ZL46"/>
<name>A0A238ZL46_9FLAO</name>
<evidence type="ECO:0000313" key="2">
    <source>
        <dbReference type="EMBL" id="SNR84166.1"/>
    </source>
</evidence>
<dbReference type="PANTHER" id="PTHR34585">
    <property type="match status" value="1"/>
</dbReference>